<keyword evidence="1" id="KW-0596">Phosphopantetheine</keyword>
<evidence type="ECO:0000256" key="7">
    <source>
        <dbReference type="ARBA" id="ARBA00023160"/>
    </source>
</evidence>
<dbReference type="AlphaFoldDB" id="A0A1W1C2P3"/>
<proteinExistence type="inferred from homology"/>
<dbReference type="GO" id="GO:0016020">
    <property type="term" value="C:membrane"/>
    <property type="evidence" value="ECO:0007669"/>
    <property type="project" value="GOC"/>
</dbReference>
<dbReference type="InterPro" id="IPR003231">
    <property type="entry name" value="ACP"/>
</dbReference>
<keyword evidence="2" id="KW-0963">Cytoplasm</keyword>
<reference evidence="9" key="1">
    <citation type="submission" date="2016-10" db="EMBL/GenBank/DDBJ databases">
        <authorList>
            <person name="de Groot N.N."/>
        </authorList>
    </citation>
    <scope>NUCLEOTIDE SEQUENCE</scope>
</reference>
<evidence type="ECO:0000256" key="5">
    <source>
        <dbReference type="ARBA" id="ARBA00022832"/>
    </source>
</evidence>
<dbReference type="Pfam" id="PF00550">
    <property type="entry name" value="PP-binding"/>
    <property type="match status" value="1"/>
</dbReference>
<dbReference type="EMBL" id="FPHN01000109">
    <property type="protein sequence ID" value="SFV60059.1"/>
    <property type="molecule type" value="Genomic_DNA"/>
</dbReference>
<dbReference type="GO" id="GO:0000035">
    <property type="term" value="F:acyl binding"/>
    <property type="evidence" value="ECO:0007669"/>
    <property type="project" value="TreeGrafter"/>
</dbReference>
<dbReference type="HAMAP" id="MF_01217">
    <property type="entry name" value="Acyl_carrier"/>
    <property type="match status" value="1"/>
</dbReference>
<dbReference type="SUPFAM" id="SSF47336">
    <property type="entry name" value="ACP-like"/>
    <property type="match status" value="1"/>
</dbReference>
<accession>A0A1W1C2P3</accession>
<keyword evidence="3" id="KW-0444">Lipid biosynthesis</keyword>
<keyword evidence="5" id="KW-0276">Fatty acid metabolism</keyword>
<keyword evidence="7" id="KW-0275">Fatty acid biosynthesis</keyword>
<sequence length="77" mass="8640">MALFDDVKEVVVEQLNVNPDEVKEESKFVEDLGADSLDVVELVMALEEKFDIEIPDEDAEKIATVSDAIKFIEKIQA</sequence>
<evidence type="ECO:0000256" key="2">
    <source>
        <dbReference type="ARBA" id="ARBA00022490"/>
    </source>
</evidence>
<dbReference type="InterPro" id="IPR036736">
    <property type="entry name" value="ACP-like_sf"/>
</dbReference>
<dbReference type="NCBIfam" id="NF002149">
    <property type="entry name" value="PRK00982.1-3"/>
    <property type="match status" value="1"/>
</dbReference>
<dbReference type="InterPro" id="IPR006162">
    <property type="entry name" value="Ppantetheine_attach_site"/>
</dbReference>
<evidence type="ECO:0000256" key="4">
    <source>
        <dbReference type="ARBA" id="ARBA00022553"/>
    </source>
</evidence>
<dbReference type="NCBIfam" id="TIGR00517">
    <property type="entry name" value="acyl_carrier"/>
    <property type="match status" value="1"/>
</dbReference>
<keyword evidence="6" id="KW-0443">Lipid metabolism</keyword>
<dbReference type="PROSITE" id="PS00012">
    <property type="entry name" value="PHOSPHOPANTETHEINE"/>
    <property type="match status" value="1"/>
</dbReference>
<dbReference type="GO" id="GO:0009245">
    <property type="term" value="P:lipid A biosynthetic process"/>
    <property type="evidence" value="ECO:0007669"/>
    <property type="project" value="TreeGrafter"/>
</dbReference>
<keyword evidence="4" id="KW-0597">Phosphoprotein</keyword>
<dbReference type="InterPro" id="IPR009081">
    <property type="entry name" value="PP-bd_ACP"/>
</dbReference>
<evidence type="ECO:0000313" key="9">
    <source>
        <dbReference type="EMBL" id="SFV60059.1"/>
    </source>
</evidence>
<evidence type="ECO:0000256" key="1">
    <source>
        <dbReference type="ARBA" id="ARBA00022450"/>
    </source>
</evidence>
<organism evidence="9">
    <name type="scientific">hydrothermal vent metagenome</name>
    <dbReference type="NCBI Taxonomy" id="652676"/>
    <lineage>
        <taxon>unclassified sequences</taxon>
        <taxon>metagenomes</taxon>
        <taxon>ecological metagenomes</taxon>
    </lineage>
</organism>
<dbReference type="GO" id="GO:0005829">
    <property type="term" value="C:cytosol"/>
    <property type="evidence" value="ECO:0007669"/>
    <property type="project" value="TreeGrafter"/>
</dbReference>
<feature type="domain" description="Carrier" evidence="8">
    <location>
        <begin position="1"/>
        <end position="76"/>
    </location>
</feature>
<dbReference type="PANTHER" id="PTHR20863:SF76">
    <property type="entry name" value="CARRIER DOMAIN-CONTAINING PROTEIN"/>
    <property type="match status" value="1"/>
</dbReference>
<dbReference type="NCBIfam" id="NF002151">
    <property type="entry name" value="PRK00982.1-5"/>
    <property type="match status" value="1"/>
</dbReference>
<gene>
    <name evidence="9" type="ORF">MNB_SV-14-1339</name>
</gene>
<dbReference type="PANTHER" id="PTHR20863">
    <property type="entry name" value="ACYL CARRIER PROTEIN"/>
    <property type="match status" value="1"/>
</dbReference>
<protein>
    <submittedName>
        <fullName evidence="9">Acyl carrier protein</fullName>
    </submittedName>
</protein>
<dbReference type="FunFam" id="1.10.1200.10:FF:000006">
    <property type="entry name" value="Acyl carrier protein"/>
    <property type="match status" value="1"/>
</dbReference>
<evidence type="ECO:0000259" key="8">
    <source>
        <dbReference type="PROSITE" id="PS50075"/>
    </source>
</evidence>
<dbReference type="NCBIfam" id="NF002148">
    <property type="entry name" value="PRK00982.1-2"/>
    <property type="match status" value="1"/>
</dbReference>
<dbReference type="GO" id="GO:0000036">
    <property type="term" value="F:acyl carrier activity"/>
    <property type="evidence" value="ECO:0007669"/>
    <property type="project" value="TreeGrafter"/>
</dbReference>
<dbReference type="Gene3D" id="1.10.1200.10">
    <property type="entry name" value="ACP-like"/>
    <property type="match status" value="1"/>
</dbReference>
<evidence type="ECO:0000256" key="6">
    <source>
        <dbReference type="ARBA" id="ARBA00023098"/>
    </source>
</evidence>
<evidence type="ECO:0000256" key="3">
    <source>
        <dbReference type="ARBA" id="ARBA00022516"/>
    </source>
</evidence>
<name>A0A1W1C2P3_9ZZZZ</name>
<dbReference type="NCBIfam" id="NF002150">
    <property type="entry name" value="PRK00982.1-4"/>
    <property type="match status" value="1"/>
</dbReference>
<dbReference type="PROSITE" id="PS50075">
    <property type="entry name" value="CARRIER"/>
    <property type="match status" value="1"/>
</dbReference>